<name>A0A2K9ZHL7_RHILE</name>
<keyword evidence="2" id="KW-0614">Plasmid</keyword>
<geneLocation type="plasmid" evidence="3">
    <name>prln3</name>
</geneLocation>
<dbReference type="AlphaFoldDB" id="A0A2K9ZHL7"/>
<dbReference type="EMBL" id="CP025015">
    <property type="protein sequence ID" value="AUW47670.1"/>
    <property type="molecule type" value="Genomic_DNA"/>
</dbReference>
<evidence type="ECO:0000313" key="3">
    <source>
        <dbReference type="Proteomes" id="UP000238523"/>
    </source>
</evidence>
<proteinExistence type="predicted"/>
<evidence type="ECO:0000256" key="1">
    <source>
        <dbReference type="SAM" id="MobiDB-lite"/>
    </source>
</evidence>
<feature type="region of interest" description="Disordered" evidence="1">
    <location>
        <begin position="100"/>
        <end position="125"/>
    </location>
</feature>
<evidence type="ECO:0000313" key="2">
    <source>
        <dbReference type="EMBL" id="AUW47670.1"/>
    </source>
</evidence>
<reference evidence="2 3" key="1">
    <citation type="submission" date="2017-11" db="EMBL/GenBank/DDBJ databases">
        <title>Complete genome of Rhizobium leguminosarum Norway, an ineffective micro-symbiont.</title>
        <authorList>
            <person name="Hoffrichter A."/>
            <person name="Liang J."/>
            <person name="Brachmann A."/>
            <person name="Marin M."/>
        </authorList>
    </citation>
    <scope>NUCLEOTIDE SEQUENCE [LARGE SCALE GENOMIC DNA]</scope>
    <source>
        <strain evidence="2 3">Norway</strain>
        <plasmid evidence="3">Plasmid prln3</plasmid>
    </source>
</reference>
<dbReference type="Proteomes" id="UP000238523">
    <property type="component" value="Plasmid pRLN3"/>
</dbReference>
<gene>
    <name evidence="2" type="ORF">CUJ84_pRLN3000563</name>
</gene>
<protein>
    <submittedName>
        <fullName evidence="2">Uncharacterized protein</fullName>
    </submittedName>
</protein>
<organism evidence="2 3">
    <name type="scientific">Rhizobium leguminosarum</name>
    <dbReference type="NCBI Taxonomy" id="384"/>
    <lineage>
        <taxon>Bacteria</taxon>
        <taxon>Pseudomonadati</taxon>
        <taxon>Pseudomonadota</taxon>
        <taxon>Alphaproteobacteria</taxon>
        <taxon>Hyphomicrobiales</taxon>
        <taxon>Rhizobiaceae</taxon>
        <taxon>Rhizobium/Agrobacterium group</taxon>
        <taxon>Rhizobium</taxon>
    </lineage>
</organism>
<sequence>MSRGLFKSPRSQRSLHDLSNLKPIGPPLQRGSDRGRTATRDVGSPTNPPNSDNETCAIPETCLRNLTGTSGAQSSPGRKGPSPILGDRVIRHTAAAGTFGEKPDASAAFKDPGVPPHSTFKGTSS</sequence>
<accession>A0A2K9ZHL7</accession>
<feature type="compositionally biased region" description="Polar residues" evidence="1">
    <location>
        <begin position="64"/>
        <end position="76"/>
    </location>
</feature>
<feature type="region of interest" description="Disordered" evidence="1">
    <location>
        <begin position="1"/>
        <end position="86"/>
    </location>
</feature>